<evidence type="ECO:0000313" key="1">
    <source>
        <dbReference type="EMBL" id="AEA99075.1"/>
    </source>
</evidence>
<protein>
    <submittedName>
        <fullName evidence="1">Uncharacterized protein</fullName>
    </submittedName>
</protein>
<dbReference type="AlphaFoldDB" id="F2GCB9"/>
<dbReference type="EMBL" id="CP001103">
    <property type="protein sequence ID" value="AEA99075.1"/>
    <property type="molecule type" value="Genomic_DNA"/>
</dbReference>
<reference evidence="1 2" key="2">
    <citation type="journal article" date="2015" name="Antonie Van Leeuwenhoek">
        <title>Ecophysiological diversity of a novel member of the genus Alteromonas, and description of Alteromonas mediterranea sp. nov.</title>
        <authorList>
            <person name="Ivanova E.P."/>
            <person name="Lopez-Perez M."/>
            <person name="Zabalos M."/>
            <person name="Nguyen S.H."/>
            <person name="Webb H.K."/>
            <person name="Ryan J."/>
            <person name="Lagutin K."/>
            <person name="Vyssotski M."/>
            <person name="Crawford R.J."/>
            <person name="Rodriguez-Valera F."/>
        </authorList>
    </citation>
    <scope>NUCLEOTIDE SEQUENCE [LARGE SCALE GENOMIC DNA]</scope>
    <source>
        <strain evidence="2">DSM 17117 / CIP 110805 / LMG 28347 / Deep ecotype</strain>
    </source>
</reference>
<accession>F2GCB9</accession>
<evidence type="ECO:0000313" key="2">
    <source>
        <dbReference type="Proteomes" id="UP000001870"/>
    </source>
</evidence>
<organism evidence="1 2">
    <name type="scientific">Alteromonas mediterranea (strain DSM 17117 / CIP 110805 / LMG 28347 / Deep ecotype)</name>
    <dbReference type="NCBI Taxonomy" id="1774373"/>
    <lineage>
        <taxon>Bacteria</taxon>
        <taxon>Pseudomonadati</taxon>
        <taxon>Pseudomonadota</taxon>
        <taxon>Gammaproteobacteria</taxon>
        <taxon>Alteromonadales</taxon>
        <taxon>Alteromonadaceae</taxon>
        <taxon>Alteromonas/Salinimonas group</taxon>
        <taxon>Alteromonas</taxon>
    </lineage>
</organism>
<dbReference type="KEGG" id="amc:MADE_1014705"/>
<proteinExistence type="predicted"/>
<name>F2GCB9_ALTMD</name>
<sequence length="98" mass="11422">MNTSQIRPVINKNGLGYRTYVLVRDSFFTGKKYRLITWIRSKETKRIDVTECVSFRHADFPVVTEKFDDITVSATIEEAVSNIRKVYGTSDDIEEWQP</sequence>
<dbReference type="RefSeq" id="WP_012519367.1">
    <property type="nucleotide sequence ID" value="NC_011138.3"/>
</dbReference>
<dbReference type="HOGENOM" id="CLU_2327694_0_0_6"/>
<gene>
    <name evidence="1" type="ordered locus">MADE_1014705</name>
</gene>
<reference evidence="1 2" key="1">
    <citation type="journal article" date="2008" name="ISME J.">
        <title>Comparative genomics of two ecotypes of the marine planktonic copiotroph Alteromonas macleodii suggests alternative lifestyles associated with different kinds of particulate organic matter.</title>
        <authorList>
            <person name="Ivars-Martinez E."/>
            <person name="Martin-Cuadrado A.B."/>
            <person name="D'Auria G."/>
            <person name="Mira A."/>
            <person name="Ferriera S."/>
            <person name="Johnson J."/>
            <person name="Friedman R."/>
            <person name="Rodriguez-Valera F."/>
        </authorList>
    </citation>
    <scope>NUCLEOTIDE SEQUENCE [LARGE SCALE GENOMIC DNA]</scope>
    <source>
        <strain evidence="2">DSM 17117 / CIP 110805 / LMG 28347 / Deep ecotype</strain>
    </source>
</reference>
<keyword evidence="2" id="KW-1185">Reference proteome</keyword>
<dbReference type="Proteomes" id="UP000001870">
    <property type="component" value="Chromosome"/>
</dbReference>